<organism evidence="3">
    <name type="scientific">Schistosoma curassoni</name>
    <dbReference type="NCBI Taxonomy" id="6186"/>
    <lineage>
        <taxon>Eukaryota</taxon>
        <taxon>Metazoa</taxon>
        <taxon>Spiralia</taxon>
        <taxon>Lophotrochozoa</taxon>
        <taxon>Platyhelminthes</taxon>
        <taxon>Trematoda</taxon>
        <taxon>Digenea</taxon>
        <taxon>Strigeidida</taxon>
        <taxon>Schistosomatoidea</taxon>
        <taxon>Schistosomatidae</taxon>
        <taxon>Schistosoma</taxon>
    </lineage>
</organism>
<dbReference type="WBParaSite" id="SCUD_0000118901-mRNA-1">
    <property type="protein sequence ID" value="SCUD_0000118901-mRNA-1"/>
    <property type="gene ID" value="SCUD_0000118901"/>
</dbReference>
<dbReference type="EMBL" id="UZAK01000925">
    <property type="protein sequence ID" value="VDO66100.1"/>
    <property type="molecule type" value="Genomic_DNA"/>
</dbReference>
<keyword evidence="2" id="KW-1185">Reference proteome</keyword>
<reference evidence="1 2" key="2">
    <citation type="submission" date="2018-11" db="EMBL/GenBank/DDBJ databases">
        <authorList>
            <consortium name="Pathogen Informatics"/>
        </authorList>
    </citation>
    <scope>NUCLEOTIDE SEQUENCE [LARGE SCALE GENOMIC DNA]</scope>
    <source>
        <strain evidence="1">Dakar</strain>
        <strain evidence="2">Dakar, Senegal</strain>
    </source>
</reference>
<reference evidence="3" key="1">
    <citation type="submission" date="2016-06" db="UniProtKB">
        <authorList>
            <consortium name="WormBaseParasite"/>
        </authorList>
    </citation>
    <scope>IDENTIFICATION</scope>
</reference>
<accession>A0A183JES6</accession>
<protein>
    <submittedName>
        <fullName evidence="1 3">Uncharacterized protein</fullName>
    </submittedName>
</protein>
<evidence type="ECO:0000313" key="1">
    <source>
        <dbReference type="EMBL" id="VDO66100.1"/>
    </source>
</evidence>
<dbReference type="AlphaFoldDB" id="A0A183JES6"/>
<sequence length="33" mass="4104">MIYLIRYTNRNMLDLLLVVIKLILHCMKYQQLH</sequence>
<name>A0A183JES6_9TREM</name>
<dbReference type="Proteomes" id="UP000279833">
    <property type="component" value="Unassembled WGS sequence"/>
</dbReference>
<proteinExistence type="predicted"/>
<gene>
    <name evidence="1" type="ORF">SCUD_LOCUS1190</name>
</gene>
<evidence type="ECO:0000313" key="3">
    <source>
        <dbReference type="WBParaSite" id="SCUD_0000118901-mRNA-1"/>
    </source>
</evidence>
<evidence type="ECO:0000313" key="2">
    <source>
        <dbReference type="Proteomes" id="UP000279833"/>
    </source>
</evidence>